<protein>
    <submittedName>
        <fullName evidence="5">Tail tape measure</fullName>
    </submittedName>
</protein>
<keyword evidence="1" id="KW-1188">Viral release from host cell</keyword>
<keyword evidence="3" id="KW-0472">Membrane</keyword>
<proteinExistence type="predicted"/>
<name>A0A8S5M6A0_9CAUD</name>
<feature type="coiled-coil region" evidence="2">
    <location>
        <begin position="658"/>
        <end position="708"/>
    </location>
</feature>
<sequence length="1096" mass="120108">MSNEEQMILNIRVNYDDAIRGIAKYKAKVAELKEAQKRLLNDYVEGRITQDEYATSLAAVNEQSKAYQGNIRELSREVQNNIKTEREQNGSLRALRAELSNATKEYDALSRTERTAAKGENLKKHINDITNELKTAEAATQRFQRSVGSYEDSIKSALGVNTKFGSSIMGLADNGKGLQGVFVGAANEAKAFGTTLLGLLSNPVFLSLAGIAGAGVAFKWFYDYNKGLLTSTRLTREFLGLTGESLKAVRDEIQATADTYGKDYKETLEAVDVLTSQYGYNVAQALDIINKGFQAGADLNGDMIAKIKQYAPAFHDASISGEELVGIIQQTRSGIFSDSGLALIQMASKKIREMATATASALDGIGINSKKLQRDLETGAVSTFDAIKLVSAKLREIPQNSNEAGAVLKDVFGKQGANAGLKMIEQLDNMEISLDKLQDATGGWGKKMKAQKDATAELNKTMSALFDMSDKGFGGMISQVKLLSTKWLTALLRGVIDTINYFIDLYNESTAFRTLVQSLVVNFKNLWAAVKLAFNLIIDGAKNVGRSLKAIGQIIEGIVTFSAEKIKAGQDALANSFVSSFKDGFKDFKNYFVENIGNTVDAVNSVIKNKKINHIEIPTNIANTAGVDAEEKTGNNRFIENKGKEKGKEKKVSSAELARKEAEEVRKAEDLLTQIIEQTAEQRRQIIAVQYDRQIEDLKRRLETEKGLTTRAREAMNAQIILLEEVKQKRLTEFDDKINEERIKREQTYIQNMLASVEKGTQEEYNYRIKAINDAYKLEQAEIQRMVISEEEKTALLASVNEKYYKQEQDAYKEYNNHLLDEQKKAVEDRFKQKMLETEITGGENVEIELLRIQMEQRKALLDDAQQREGEALEEFNIRKLQMERDYQASRQELAEKEIEVEAAKAQAISGIISGVQDVAEQFGENSKSLAVLSKMIALAQIAIETGVAIAKMTAAESGKGVIGLATMAAGIAGILANVATAIKTVKSAKFARGGYVSGPGSGTSDSISARLSNGESVLTAAATSMFSPALSAFNQIGGGVPIVGQNSASPQIGEEFLARAVAKGMMMAPQPVVSVEEITAAQNRVQTIERMATLK</sequence>
<evidence type="ECO:0000259" key="4">
    <source>
        <dbReference type="Pfam" id="PF10145"/>
    </source>
</evidence>
<evidence type="ECO:0000313" key="5">
    <source>
        <dbReference type="EMBL" id="DAD77680.1"/>
    </source>
</evidence>
<feature type="coiled-coil region" evidence="2">
    <location>
        <begin position="805"/>
        <end position="907"/>
    </location>
</feature>
<keyword evidence="1" id="KW-1245">Viral tail assembly</keyword>
<reference evidence="5" key="1">
    <citation type="journal article" date="2021" name="Proc. Natl. Acad. Sci. U.S.A.">
        <title>A Catalog of Tens of Thousands of Viruses from Human Metagenomes Reveals Hidden Associations with Chronic Diseases.</title>
        <authorList>
            <person name="Tisza M.J."/>
            <person name="Buck C.B."/>
        </authorList>
    </citation>
    <scope>NUCLEOTIDE SEQUENCE</scope>
    <source>
        <strain evidence="5">CtCOj19</strain>
    </source>
</reference>
<evidence type="ECO:0000256" key="2">
    <source>
        <dbReference type="SAM" id="Coils"/>
    </source>
</evidence>
<organism evidence="5">
    <name type="scientific">Siphoviridae sp. ctCOj19</name>
    <dbReference type="NCBI Taxonomy" id="2826193"/>
    <lineage>
        <taxon>Viruses</taxon>
        <taxon>Duplodnaviria</taxon>
        <taxon>Heunggongvirae</taxon>
        <taxon>Uroviricota</taxon>
        <taxon>Caudoviricetes</taxon>
    </lineage>
</organism>
<feature type="transmembrane region" description="Helical" evidence="3">
    <location>
        <begin position="962"/>
        <end position="983"/>
    </location>
</feature>
<keyword evidence="3" id="KW-0812">Transmembrane</keyword>
<dbReference type="Pfam" id="PF10145">
    <property type="entry name" value="PhageMin_Tail"/>
    <property type="match status" value="1"/>
</dbReference>
<dbReference type="GO" id="GO:0098003">
    <property type="term" value="P:viral tail assembly"/>
    <property type="evidence" value="ECO:0007669"/>
    <property type="project" value="UniProtKB-KW"/>
</dbReference>
<feature type="coiled-coil region" evidence="2">
    <location>
        <begin position="15"/>
        <end position="146"/>
    </location>
</feature>
<dbReference type="EMBL" id="BK014831">
    <property type="protein sequence ID" value="DAD77680.1"/>
    <property type="molecule type" value="Genomic_DNA"/>
</dbReference>
<feature type="domain" description="Phage tail tape measure protein" evidence="4">
    <location>
        <begin position="240"/>
        <end position="413"/>
    </location>
</feature>
<evidence type="ECO:0000256" key="3">
    <source>
        <dbReference type="SAM" id="Phobius"/>
    </source>
</evidence>
<accession>A0A8S5M6A0</accession>
<keyword evidence="3" id="KW-1133">Transmembrane helix</keyword>
<keyword evidence="2" id="KW-0175">Coiled coil</keyword>
<evidence type="ECO:0000256" key="1">
    <source>
        <dbReference type="ARBA" id="ARBA00022465"/>
    </source>
</evidence>
<dbReference type="InterPro" id="IPR010090">
    <property type="entry name" value="Phage_tape_meas"/>
</dbReference>